<dbReference type="InterPro" id="IPR006680">
    <property type="entry name" value="Amidohydro-rel"/>
</dbReference>
<dbReference type="EC" id="3.5.1.25" evidence="2"/>
<gene>
    <name evidence="14" type="ORF">L21TH_1862</name>
</gene>
<evidence type="ECO:0000313" key="15">
    <source>
        <dbReference type="Proteomes" id="UP000013378"/>
    </source>
</evidence>
<feature type="binding site" evidence="11">
    <location>
        <position position="228"/>
    </location>
    <ligand>
        <name>substrate</name>
    </ligand>
</feature>
<dbReference type="GO" id="GO:0046872">
    <property type="term" value="F:metal ion binding"/>
    <property type="evidence" value="ECO:0007669"/>
    <property type="project" value="UniProtKB-KW"/>
</dbReference>
<feature type="binding site" evidence="12">
    <location>
        <position position="217"/>
    </location>
    <ligand>
        <name>Zn(2+)</name>
        <dbReference type="ChEBI" id="CHEBI:29105"/>
    </ligand>
</feature>
<evidence type="ECO:0000256" key="8">
    <source>
        <dbReference type="ARBA" id="ARBA00060590"/>
    </source>
</evidence>
<feature type="binding site" evidence="11">
    <location>
        <position position="144"/>
    </location>
    <ligand>
        <name>substrate</name>
    </ligand>
</feature>
<proteinExistence type="inferred from homology"/>
<evidence type="ECO:0000256" key="2">
    <source>
        <dbReference type="ARBA" id="ARBA00011899"/>
    </source>
</evidence>
<evidence type="ECO:0000256" key="10">
    <source>
        <dbReference type="PIRSR" id="PIRSR038994-1"/>
    </source>
</evidence>
<keyword evidence="6 9" id="KW-0119">Carbohydrate metabolism</keyword>
<evidence type="ECO:0000256" key="6">
    <source>
        <dbReference type="ARBA" id="ARBA00023277"/>
    </source>
</evidence>
<feature type="binding site" evidence="11">
    <location>
        <begin position="307"/>
        <end position="309"/>
    </location>
    <ligand>
        <name>substrate</name>
    </ligand>
</feature>
<sequence>MKKIYALINGKIILENNIIENKVLIFNEKIIDILNPNDLDKYPNVIPIDVKGNYISPGFIDIHIHGAGSSDAMDGTPEAIENISKTVAKTGTTSFLPATMTMDKQSIYKALDAIKKGMKNKTTGAKVLGAHLEGPFINEKYKGAQDSKYIMKPDYDFIKDYLDVIKIITLAPEMDNQYEFITKTKENTDIVLSIGHSNATYSEAKKAIKKGISHGTHLFNAMSPMHHREPGVVGAIFNTNTTCELIADKIHVHPELFQLILNIKGKNNLVLITDSMRAGGLKEGIYELGGQKVIVKDNSARLENNTLAGSVLTLNKAVKNILDNTKLNLNEAVKLVTLNPAKVIGIDDKKGSIAIGKNADITVFNKDFNIHLTIVEGNIAYNNL</sequence>
<dbReference type="CDD" id="cd00854">
    <property type="entry name" value="NagA"/>
    <property type="match status" value="1"/>
</dbReference>
<reference evidence="14 15" key="1">
    <citation type="journal article" date="2015" name="Geomicrobiol. J.">
        <title>Caldisalinibacter kiritimatiensis gen. nov., sp. nov., a moderately thermohalophilic thiosulfate-reducing bacterium from a hypersaline microbial mat.</title>
        <authorList>
            <person name="Ben Hania W."/>
            <person name="Joseph M."/>
            <person name="Fiebig A."/>
            <person name="Bunk B."/>
            <person name="Klenk H.-P."/>
            <person name="Fardeau M.-L."/>
            <person name="Spring S."/>
        </authorList>
    </citation>
    <scope>NUCLEOTIDE SEQUENCE [LARGE SCALE GENOMIC DNA]</scope>
    <source>
        <strain evidence="14 15">L21-TH-D2</strain>
    </source>
</reference>
<dbReference type="PIRSF" id="PIRSF038994">
    <property type="entry name" value="NagA"/>
    <property type="match status" value="1"/>
</dbReference>
<evidence type="ECO:0000259" key="13">
    <source>
        <dbReference type="Pfam" id="PF01979"/>
    </source>
</evidence>
<feature type="active site" description="Proton donor/acceptor" evidence="10">
    <location>
        <position position="274"/>
    </location>
</feature>
<evidence type="ECO:0000256" key="9">
    <source>
        <dbReference type="PIRNR" id="PIRNR038994"/>
    </source>
</evidence>
<dbReference type="PATRIC" id="fig|1304284.3.peg.1829"/>
<comment type="cofactor">
    <cofactor evidence="12">
        <name>a divalent metal cation</name>
        <dbReference type="ChEBI" id="CHEBI:60240"/>
    </cofactor>
    <text evidence="12">Binds 1 divalent metal cation per subunit.</text>
</comment>
<dbReference type="Pfam" id="PF01979">
    <property type="entry name" value="Amidohydro_1"/>
    <property type="match status" value="1"/>
</dbReference>
<feature type="binding site" evidence="11">
    <location>
        <position position="251"/>
    </location>
    <ligand>
        <name>substrate</name>
    </ligand>
</feature>
<dbReference type="PANTHER" id="PTHR11113:SF14">
    <property type="entry name" value="N-ACETYLGLUCOSAMINE-6-PHOSPHATE DEACETYLASE"/>
    <property type="match status" value="1"/>
</dbReference>
<dbReference type="STRING" id="1304284.L21TH_1862"/>
<evidence type="ECO:0000256" key="1">
    <source>
        <dbReference type="ARBA" id="ARBA00010716"/>
    </source>
</evidence>
<evidence type="ECO:0000256" key="11">
    <source>
        <dbReference type="PIRSR" id="PIRSR038994-2"/>
    </source>
</evidence>
<dbReference type="SUPFAM" id="SSF51556">
    <property type="entry name" value="Metallo-dependent hydrolases"/>
    <property type="match status" value="1"/>
</dbReference>
<comment type="pathway">
    <text evidence="8">Amino-sugar metabolism; N-acetylneuraminate degradation; D-fructose 6-phosphate from N-acetylneuraminate: step 4/5.</text>
</comment>
<organism evidence="14 15">
    <name type="scientific">Caldisalinibacter kiritimatiensis</name>
    <dbReference type="NCBI Taxonomy" id="1304284"/>
    <lineage>
        <taxon>Bacteria</taxon>
        <taxon>Bacillati</taxon>
        <taxon>Bacillota</taxon>
        <taxon>Tissierellia</taxon>
        <taxon>Tissierellales</taxon>
        <taxon>Thermohalobacteraceae</taxon>
        <taxon>Caldisalinibacter</taxon>
    </lineage>
</organism>
<keyword evidence="15" id="KW-1185">Reference proteome</keyword>
<feature type="binding site" evidence="12">
    <location>
        <position position="133"/>
    </location>
    <ligand>
        <name>Zn(2+)</name>
        <dbReference type="ChEBI" id="CHEBI:29105"/>
    </ligand>
</feature>
<evidence type="ECO:0000256" key="5">
    <source>
        <dbReference type="ARBA" id="ARBA00022801"/>
    </source>
</evidence>
<dbReference type="EMBL" id="ARZA01000205">
    <property type="protein sequence ID" value="EOD00096.1"/>
    <property type="molecule type" value="Genomic_DNA"/>
</dbReference>
<name>R1CN19_9FIRM</name>
<dbReference type="SUPFAM" id="SSF51338">
    <property type="entry name" value="Composite domain of metallo-dependent hydrolases"/>
    <property type="match status" value="1"/>
</dbReference>
<dbReference type="NCBIfam" id="TIGR00221">
    <property type="entry name" value="nagA"/>
    <property type="match status" value="1"/>
</dbReference>
<evidence type="ECO:0000256" key="3">
    <source>
        <dbReference type="ARBA" id="ARBA00018029"/>
    </source>
</evidence>
<accession>R1CN19</accession>
<protein>
    <recommendedName>
        <fullName evidence="3">N-acetylglucosamine-6-phosphate deacetylase</fullName>
        <ecNumber evidence="2">3.5.1.25</ecNumber>
    </recommendedName>
</protein>
<dbReference type="Proteomes" id="UP000013378">
    <property type="component" value="Unassembled WGS sequence"/>
</dbReference>
<evidence type="ECO:0000313" key="14">
    <source>
        <dbReference type="EMBL" id="EOD00096.1"/>
    </source>
</evidence>
<dbReference type="GO" id="GO:0006046">
    <property type="term" value="P:N-acetylglucosamine catabolic process"/>
    <property type="evidence" value="ECO:0007669"/>
    <property type="project" value="TreeGrafter"/>
</dbReference>
<evidence type="ECO:0000256" key="7">
    <source>
        <dbReference type="ARBA" id="ARBA00047647"/>
    </source>
</evidence>
<comment type="caution">
    <text evidence="14">The sequence shown here is derived from an EMBL/GenBank/DDBJ whole genome shotgun (WGS) entry which is preliminary data.</text>
</comment>
<feature type="binding site" evidence="12">
    <location>
        <position position="196"/>
    </location>
    <ligand>
        <name>Zn(2+)</name>
        <dbReference type="ChEBI" id="CHEBI:29105"/>
    </ligand>
</feature>
<feature type="domain" description="Amidohydrolase-related" evidence="13">
    <location>
        <begin position="54"/>
        <end position="379"/>
    </location>
</feature>
<comment type="catalytic activity">
    <reaction evidence="7">
        <text>N-acetyl-D-glucosamine 6-phosphate + H2O = D-glucosamine 6-phosphate + acetate</text>
        <dbReference type="Rhea" id="RHEA:22936"/>
        <dbReference type="ChEBI" id="CHEBI:15377"/>
        <dbReference type="ChEBI" id="CHEBI:30089"/>
        <dbReference type="ChEBI" id="CHEBI:57513"/>
        <dbReference type="ChEBI" id="CHEBI:58725"/>
        <dbReference type="EC" id="3.5.1.25"/>
    </reaction>
</comment>
<dbReference type="Gene3D" id="3.20.20.140">
    <property type="entry name" value="Metal-dependent hydrolases"/>
    <property type="match status" value="1"/>
</dbReference>
<evidence type="ECO:0000256" key="4">
    <source>
        <dbReference type="ARBA" id="ARBA00022723"/>
    </source>
</evidence>
<keyword evidence="5 9" id="KW-0378">Hydrolase</keyword>
<keyword evidence="4 12" id="KW-0479">Metal-binding</keyword>
<dbReference type="eggNOG" id="COG1820">
    <property type="taxonomic scope" value="Bacteria"/>
</dbReference>
<evidence type="ECO:0000256" key="12">
    <source>
        <dbReference type="PIRSR" id="PIRSR038994-3"/>
    </source>
</evidence>
<dbReference type="PANTHER" id="PTHR11113">
    <property type="entry name" value="N-ACETYLGLUCOSAMINE-6-PHOSPHATE DEACETYLASE"/>
    <property type="match status" value="1"/>
</dbReference>
<dbReference type="InterPro" id="IPR011059">
    <property type="entry name" value="Metal-dep_hydrolase_composite"/>
</dbReference>
<dbReference type="FunFam" id="3.20.20.140:FF:000004">
    <property type="entry name" value="N-acetylglucosamine-6-phosphate deacetylase"/>
    <property type="match status" value="1"/>
</dbReference>
<feature type="binding site" evidence="11">
    <location>
        <begin position="220"/>
        <end position="221"/>
    </location>
    <ligand>
        <name>substrate</name>
    </ligand>
</feature>
<dbReference type="GO" id="GO:0008448">
    <property type="term" value="F:N-acetylglucosamine-6-phosphate deacetylase activity"/>
    <property type="evidence" value="ECO:0007669"/>
    <property type="project" value="UniProtKB-EC"/>
</dbReference>
<dbReference type="InterPro" id="IPR032466">
    <property type="entry name" value="Metal_Hydrolase"/>
</dbReference>
<dbReference type="AlphaFoldDB" id="R1CN19"/>
<comment type="similarity">
    <text evidence="1 9">Belongs to the metallo-dependent hydrolases superfamily. NagA family.</text>
</comment>
<dbReference type="InterPro" id="IPR003764">
    <property type="entry name" value="GlcNAc_6-P_deAcase"/>
</dbReference>
<dbReference type="Gene3D" id="2.30.40.10">
    <property type="entry name" value="Urease, subunit C, domain 1"/>
    <property type="match status" value="1"/>
</dbReference>